<evidence type="ECO:0008006" key="4">
    <source>
        <dbReference type="Google" id="ProtNLM"/>
    </source>
</evidence>
<gene>
    <name evidence="2" type="ORF">NCTC9695_00351</name>
</gene>
<feature type="region of interest" description="Disordered" evidence="1">
    <location>
        <begin position="83"/>
        <end position="104"/>
    </location>
</feature>
<evidence type="ECO:0000313" key="3">
    <source>
        <dbReference type="Proteomes" id="UP000275777"/>
    </source>
</evidence>
<proteinExistence type="predicted"/>
<evidence type="ECO:0000256" key="1">
    <source>
        <dbReference type="SAM" id="MobiDB-lite"/>
    </source>
</evidence>
<sequence length="104" mass="11720">MEVIAPAYEAHQEEGEVSLMITKHCLRFSYNLCPKQAKGVKGVMGQVRADPMILKSGDETYTLKFECRPCEMHVMGKMKKHILKSPPPSEIPASAPITFFKQRP</sequence>
<organism evidence="2 3">
    <name type="scientific">Chromobacterium violaceum</name>
    <dbReference type="NCBI Taxonomy" id="536"/>
    <lineage>
        <taxon>Bacteria</taxon>
        <taxon>Pseudomonadati</taxon>
        <taxon>Pseudomonadota</taxon>
        <taxon>Betaproteobacteria</taxon>
        <taxon>Neisseriales</taxon>
        <taxon>Chromobacteriaceae</taxon>
        <taxon>Chromobacterium</taxon>
    </lineage>
</organism>
<dbReference type="Proteomes" id="UP000275777">
    <property type="component" value="Chromosome"/>
</dbReference>
<dbReference type="AlphaFoldDB" id="A0A447T506"/>
<dbReference type="EMBL" id="LR134182">
    <property type="protein sequence ID" value="VEB39966.1"/>
    <property type="molecule type" value="Genomic_DNA"/>
</dbReference>
<protein>
    <recommendedName>
        <fullName evidence="4">Collagenase and related proteases</fullName>
    </recommendedName>
</protein>
<evidence type="ECO:0000313" key="2">
    <source>
        <dbReference type="EMBL" id="VEB39966.1"/>
    </source>
</evidence>
<reference evidence="2 3" key="1">
    <citation type="submission" date="2018-12" db="EMBL/GenBank/DDBJ databases">
        <authorList>
            <consortium name="Pathogen Informatics"/>
        </authorList>
    </citation>
    <scope>NUCLEOTIDE SEQUENCE [LARGE SCALE GENOMIC DNA]</scope>
    <source>
        <strain evidence="2 3">NCTC9695</strain>
    </source>
</reference>
<accession>A0A447T506</accession>
<name>A0A447T506_CHRVL</name>